<dbReference type="Proteomes" id="UP000481598">
    <property type="component" value="Unassembled WGS sequence"/>
</dbReference>
<name>A0A174G9F1_9ACTN</name>
<feature type="transmembrane region" description="Helical" evidence="1">
    <location>
        <begin position="12"/>
        <end position="30"/>
    </location>
</feature>
<evidence type="ECO:0000313" key="4">
    <source>
        <dbReference type="EMBL" id="MZJ86742.1"/>
    </source>
</evidence>
<dbReference type="AlphaFoldDB" id="A0A174G9F1"/>
<keyword evidence="1" id="KW-0812">Transmembrane</keyword>
<accession>A0A174G9F1</accession>
<proteinExistence type="predicted"/>
<reference evidence="6 7" key="2">
    <citation type="journal article" date="2019" name="Nat. Med.">
        <title>A library of human gut bacterial isolates paired with longitudinal multiomics data enables mechanistic microbiome research.</title>
        <authorList>
            <person name="Poyet M."/>
            <person name="Groussin M."/>
            <person name="Gibbons S.M."/>
            <person name="Avila-Pacheco J."/>
            <person name="Jiang X."/>
            <person name="Kearney S.M."/>
            <person name="Perrotta A.R."/>
            <person name="Berdy B."/>
            <person name="Zhao S."/>
            <person name="Lieberman T.D."/>
            <person name="Swanson P.K."/>
            <person name="Smith M."/>
            <person name="Roesemann S."/>
            <person name="Alexander J.E."/>
            <person name="Rich S.A."/>
            <person name="Livny J."/>
            <person name="Vlamakis H."/>
            <person name="Clish C."/>
            <person name="Bullock K."/>
            <person name="Deik A."/>
            <person name="Scott J."/>
            <person name="Pierce K.A."/>
            <person name="Xavier R.J."/>
            <person name="Alm E.J."/>
        </authorList>
    </citation>
    <scope>NUCLEOTIDE SEQUENCE [LARGE SCALE GENOMIC DNA]</scope>
    <source>
        <strain evidence="4 7">BIOML-A10</strain>
        <strain evidence="3 6">BIOML-A20</strain>
    </source>
</reference>
<evidence type="ECO:0000313" key="2">
    <source>
        <dbReference type="EMBL" id="CUO57746.1"/>
    </source>
</evidence>
<gene>
    <name evidence="2" type="ORF">ERS852381_01873</name>
    <name evidence="3" type="ORF">GT464_09910</name>
    <name evidence="4" type="ORF">GT635_09855</name>
</gene>
<dbReference type="EMBL" id="WWSR01000023">
    <property type="protein sequence ID" value="MZJ40243.1"/>
    <property type="molecule type" value="Genomic_DNA"/>
</dbReference>
<protein>
    <submittedName>
        <fullName evidence="2">Uncharacterized protein</fullName>
    </submittedName>
</protein>
<dbReference type="Proteomes" id="UP000095468">
    <property type="component" value="Unassembled WGS sequence"/>
</dbReference>
<dbReference type="Proteomes" id="UP000469380">
    <property type="component" value="Unassembled WGS sequence"/>
</dbReference>
<keyword evidence="1" id="KW-1133">Transmembrane helix</keyword>
<evidence type="ECO:0000313" key="5">
    <source>
        <dbReference type="Proteomes" id="UP000095468"/>
    </source>
</evidence>
<feature type="transmembrane region" description="Helical" evidence="1">
    <location>
        <begin position="50"/>
        <end position="68"/>
    </location>
</feature>
<sequence>MSDKLRPSRRELITAGLVVFLVTALVWTVIDGAGANALTISGVITRQNAVWASLAAVSVVMLIGAWLFG</sequence>
<evidence type="ECO:0000313" key="6">
    <source>
        <dbReference type="Proteomes" id="UP000469380"/>
    </source>
</evidence>
<evidence type="ECO:0000313" key="7">
    <source>
        <dbReference type="Proteomes" id="UP000481598"/>
    </source>
</evidence>
<keyword evidence="1" id="KW-0472">Membrane</keyword>
<reference evidence="2 5" key="1">
    <citation type="submission" date="2015-09" db="EMBL/GenBank/DDBJ databases">
        <authorList>
            <consortium name="Pathogen Informatics"/>
        </authorList>
    </citation>
    <scope>NUCLEOTIDE SEQUENCE [LARGE SCALE GENOMIC DNA]</scope>
    <source>
        <strain evidence="2 5">2789STDY5608823</strain>
    </source>
</reference>
<evidence type="ECO:0000313" key="3">
    <source>
        <dbReference type="EMBL" id="MZJ40243.1"/>
    </source>
</evidence>
<dbReference type="EMBL" id="WWTB01000029">
    <property type="protein sequence ID" value="MZJ86742.1"/>
    <property type="molecule type" value="Genomic_DNA"/>
</dbReference>
<organism evidence="2 5">
    <name type="scientific">Collinsella aerofaciens</name>
    <dbReference type="NCBI Taxonomy" id="74426"/>
    <lineage>
        <taxon>Bacteria</taxon>
        <taxon>Bacillati</taxon>
        <taxon>Actinomycetota</taxon>
        <taxon>Coriobacteriia</taxon>
        <taxon>Coriobacteriales</taxon>
        <taxon>Coriobacteriaceae</taxon>
        <taxon>Collinsella</taxon>
    </lineage>
</organism>
<evidence type="ECO:0000256" key="1">
    <source>
        <dbReference type="SAM" id="Phobius"/>
    </source>
</evidence>
<dbReference type="RefSeq" id="WP_055287568.1">
    <property type="nucleotide sequence ID" value="NZ_CAXYLW010000024.1"/>
</dbReference>
<dbReference type="EMBL" id="CYYP01000023">
    <property type="protein sequence ID" value="CUO57746.1"/>
    <property type="molecule type" value="Genomic_DNA"/>
</dbReference>